<accession>A0ABS4RBG9</accession>
<evidence type="ECO:0000313" key="3">
    <source>
        <dbReference type="Proteomes" id="UP001519293"/>
    </source>
</evidence>
<sequence length="108" mass="11275">MNLKDKVAVVTGGAYGLGLATVTRLVEKGAKVVIFDLNEEKAKEAVEQLGENVRFVLVNVADDESVQNGIAQTIDAFGAIHICVNCAGVGTAAKMIGKKGALPLEDFS</sequence>
<evidence type="ECO:0000256" key="1">
    <source>
        <dbReference type="ARBA" id="ARBA00023002"/>
    </source>
</evidence>
<dbReference type="PANTHER" id="PTHR43658">
    <property type="entry name" value="SHORT-CHAIN DEHYDROGENASE/REDUCTASE"/>
    <property type="match status" value="1"/>
</dbReference>
<dbReference type="Pfam" id="PF00106">
    <property type="entry name" value="adh_short"/>
    <property type="match status" value="1"/>
</dbReference>
<reference evidence="2 3" key="1">
    <citation type="submission" date="2021-03" db="EMBL/GenBank/DDBJ databases">
        <title>Genomic Encyclopedia of Type Strains, Phase IV (KMG-IV): sequencing the most valuable type-strain genomes for metagenomic binning, comparative biology and taxonomic classification.</title>
        <authorList>
            <person name="Goeker M."/>
        </authorList>
    </citation>
    <scope>NUCLEOTIDE SEQUENCE [LARGE SCALE GENOMIC DNA]</scope>
    <source>
        <strain evidence="2 3">DSM 26675</strain>
    </source>
</reference>
<protein>
    <submittedName>
        <fullName evidence="2">NAD(P)-dependent dehydrogenase (Short-subunit alcohol dehydrogenase family)</fullName>
    </submittedName>
</protein>
<dbReference type="InterPro" id="IPR002347">
    <property type="entry name" value="SDR_fam"/>
</dbReference>
<dbReference type="Proteomes" id="UP001519293">
    <property type="component" value="Unassembled WGS sequence"/>
</dbReference>
<evidence type="ECO:0000313" key="2">
    <source>
        <dbReference type="EMBL" id="MBP2240252.1"/>
    </source>
</evidence>
<dbReference type="SUPFAM" id="SSF51735">
    <property type="entry name" value="NAD(P)-binding Rossmann-fold domains"/>
    <property type="match status" value="1"/>
</dbReference>
<name>A0ABS4RBG9_9BACI</name>
<dbReference type="InterPro" id="IPR036291">
    <property type="entry name" value="NAD(P)-bd_dom_sf"/>
</dbReference>
<dbReference type="PRINTS" id="PR00081">
    <property type="entry name" value="GDHRDH"/>
</dbReference>
<dbReference type="EMBL" id="JAGIKZ010000002">
    <property type="protein sequence ID" value="MBP2240252.1"/>
    <property type="molecule type" value="Genomic_DNA"/>
</dbReference>
<comment type="caution">
    <text evidence="2">The sequence shown here is derived from an EMBL/GenBank/DDBJ whole genome shotgun (WGS) entry which is preliminary data.</text>
</comment>
<gene>
    <name evidence="2" type="ORF">J2Z40_000805</name>
</gene>
<organism evidence="2 3">
    <name type="scientific">Cytobacillus eiseniae</name>
    <dbReference type="NCBI Taxonomy" id="762947"/>
    <lineage>
        <taxon>Bacteria</taxon>
        <taxon>Bacillati</taxon>
        <taxon>Bacillota</taxon>
        <taxon>Bacilli</taxon>
        <taxon>Bacillales</taxon>
        <taxon>Bacillaceae</taxon>
        <taxon>Cytobacillus</taxon>
    </lineage>
</organism>
<proteinExistence type="predicted"/>
<keyword evidence="1" id="KW-0560">Oxidoreductase</keyword>
<dbReference type="Gene3D" id="3.40.50.720">
    <property type="entry name" value="NAD(P)-binding Rossmann-like Domain"/>
    <property type="match status" value="1"/>
</dbReference>
<dbReference type="PANTHER" id="PTHR43658:SF8">
    <property type="entry name" value="17-BETA-HYDROXYSTEROID DEHYDROGENASE 14-RELATED"/>
    <property type="match status" value="1"/>
</dbReference>
<keyword evidence="3" id="KW-1185">Reference proteome</keyword>